<feature type="region of interest" description="Disordered" evidence="1">
    <location>
        <begin position="186"/>
        <end position="311"/>
    </location>
</feature>
<protein>
    <submittedName>
        <fullName evidence="2">Uncharacterized protein</fullName>
    </submittedName>
</protein>
<accession>A0A550BWW6</accession>
<evidence type="ECO:0000256" key="1">
    <source>
        <dbReference type="SAM" id="MobiDB-lite"/>
    </source>
</evidence>
<feature type="region of interest" description="Disordered" evidence="1">
    <location>
        <begin position="39"/>
        <end position="134"/>
    </location>
</feature>
<name>A0A550BWW6_9AGAR</name>
<feature type="compositionally biased region" description="Acidic residues" evidence="1">
    <location>
        <begin position="220"/>
        <end position="232"/>
    </location>
</feature>
<gene>
    <name evidence="2" type="ORF">BD626DRAFT_227090</name>
</gene>
<proteinExistence type="predicted"/>
<comment type="caution">
    <text evidence="2">The sequence shown here is derived from an EMBL/GenBank/DDBJ whole genome shotgun (WGS) entry which is preliminary data.</text>
</comment>
<feature type="compositionally biased region" description="Low complexity" evidence="1">
    <location>
        <begin position="274"/>
        <end position="286"/>
    </location>
</feature>
<dbReference type="OrthoDB" id="2936986at2759"/>
<evidence type="ECO:0000313" key="3">
    <source>
        <dbReference type="Proteomes" id="UP000320762"/>
    </source>
</evidence>
<dbReference type="EMBL" id="VDMD01000054">
    <property type="protein sequence ID" value="TRM57018.1"/>
    <property type="molecule type" value="Genomic_DNA"/>
</dbReference>
<evidence type="ECO:0000313" key="2">
    <source>
        <dbReference type="EMBL" id="TRM57018.1"/>
    </source>
</evidence>
<dbReference type="AlphaFoldDB" id="A0A550BWW6"/>
<feature type="compositionally biased region" description="Acidic residues" evidence="1">
    <location>
        <begin position="77"/>
        <end position="90"/>
    </location>
</feature>
<sequence length="461" mass="50264">MSNMGSSADLSSSCWHESDAFDHTTLSPALPDLQYALGVPGHVYNSSTSPALSTDRSLEDASSSSDDGLSDSGLDTPESEAPELVEDDGESPPYNPQLLSPVSPELSPEWSTRRMASEADSDGEPTSKAMLLSSGHLRAPYAYGPYDLRRDIPIYDHDPYDHAREHSLVGYDDQYAYYPPHLQPLPSDLFEGSQDPFPLWSEAPPDSPALRSTASLPELDFGEECESEDDEPPPSPARSLVSLPGADGDDDMAFLVQSSSAFDFDAPADRETTSPSPRSDSLLLLDDAPEDQSRSPSPDGPFYLPLPDEGGDVEWMDPELRRLCDIQRRAQAAEWEGRQKEAVLLEQGLMQARAEVKRQRKKDKERAREAAALIRLKLASGVGSAIDVPSPPPPSSKKAAASSASQLVARMLLRRHDTTRPISHRHSQAAHVSSPLAIRTREASRDSDIESLPLTLRLLDS</sequence>
<feature type="compositionally biased region" description="Low complexity" evidence="1">
    <location>
        <begin position="60"/>
        <end position="75"/>
    </location>
</feature>
<feature type="region of interest" description="Disordered" evidence="1">
    <location>
        <begin position="419"/>
        <end position="447"/>
    </location>
</feature>
<feature type="region of interest" description="Disordered" evidence="1">
    <location>
        <begin position="383"/>
        <end position="405"/>
    </location>
</feature>
<dbReference type="STRING" id="97359.A0A550BWW6"/>
<organism evidence="2 3">
    <name type="scientific">Schizophyllum amplum</name>
    <dbReference type="NCBI Taxonomy" id="97359"/>
    <lineage>
        <taxon>Eukaryota</taxon>
        <taxon>Fungi</taxon>
        <taxon>Dikarya</taxon>
        <taxon>Basidiomycota</taxon>
        <taxon>Agaricomycotina</taxon>
        <taxon>Agaricomycetes</taxon>
        <taxon>Agaricomycetidae</taxon>
        <taxon>Agaricales</taxon>
        <taxon>Schizophyllaceae</taxon>
        <taxon>Schizophyllum</taxon>
    </lineage>
</organism>
<feature type="compositionally biased region" description="Low complexity" evidence="1">
    <location>
        <begin position="396"/>
        <end position="405"/>
    </location>
</feature>
<dbReference type="Proteomes" id="UP000320762">
    <property type="component" value="Unassembled WGS sequence"/>
</dbReference>
<reference evidence="2 3" key="1">
    <citation type="journal article" date="2019" name="New Phytol.">
        <title>Comparative genomics reveals unique wood-decay strategies and fruiting body development in the Schizophyllaceae.</title>
        <authorList>
            <person name="Almasi E."/>
            <person name="Sahu N."/>
            <person name="Krizsan K."/>
            <person name="Balint B."/>
            <person name="Kovacs G.M."/>
            <person name="Kiss B."/>
            <person name="Cseklye J."/>
            <person name="Drula E."/>
            <person name="Henrissat B."/>
            <person name="Nagy I."/>
            <person name="Chovatia M."/>
            <person name="Adam C."/>
            <person name="LaButti K."/>
            <person name="Lipzen A."/>
            <person name="Riley R."/>
            <person name="Grigoriev I.V."/>
            <person name="Nagy L.G."/>
        </authorList>
    </citation>
    <scope>NUCLEOTIDE SEQUENCE [LARGE SCALE GENOMIC DNA]</scope>
    <source>
        <strain evidence="2 3">NL-1724</strain>
    </source>
</reference>
<keyword evidence="3" id="KW-1185">Reference proteome</keyword>